<gene>
    <name evidence="6" type="ORF">ACFWSS_33765</name>
</gene>
<evidence type="ECO:0000256" key="1">
    <source>
        <dbReference type="ARBA" id="ARBA00023015"/>
    </source>
</evidence>
<comment type="caution">
    <text evidence="6">The sequence shown here is derived from an EMBL/GenBank/DDBJ whole genome shotgun (WGS) entry which is preliminary data.</text>
</comment>
<name>A0ABW6ERF4_9ACTN</name>
<dbReference type="Gene3D" id="1.10.357.10">
    <property type="entry name" value="Tetracycline Repressor, domain 2"/>
    <property type="match status" value="1"/>
</dbReference>
<dbReference type="InterPro" id="IPR009057">
    <property type="entry name" value="Homeodomain-like_sf"/>
</dbReference>
<evidence type="ECO:0000259" key="5">
    <source>
        <dbReference type="PROSITE" id="PS50977"/>
    </source>
</evidence>
<dbReference type="PRINTS" id="PR00455">
    <property type="entry name" value="HTHTETR"/>
</dbReference>
<dbReference type="PROSITE" id="PS01081">
    <property type="entry name" value="HTH_TETR_1"/>
    <property type="match status" value="1"/>
</dbReference>
<evidence type="ECO:0000313" key="6">
    <source>
        <dbReference type="EMBL" id="MFD4217846.1"/>
    </source>
</evidence>
<keyword evidence="1" id="KW-0805">Transcription regulation</keyword>
<accession>A0ABW6ERF4</accession>
<keyword evidence="2 4" id="KW-0238">DNA-binding</keyword>
<dbReference type="InterPro" id="IPR001647">
    <property type="entry name" value="HTH_TetR"/>
</dbReference>
<dbReference type="InterPro" id="IPR036271">
    <property type="entry name" value="Tet_transcr_reg_TetR-rel_C_sf"/>
</dbReference>
<dbReference type="PANTHER" id="PTHR30055">
    <property type="entry name" value="HTH-TYPE TRANSCRIPTIONAL REGULATOR RUTR"/>
    <property type="match status" value="1"/>
</dbReference>
<dbReference type="Proteomes" id="UP001598251">
    <property type="component" value="Unassembled WGS sequence"/>
</dbReference>
<feature type="DNA-binding region" description="H-T-H motif" evidence="4">
    <location>
        <begin position="31"/>
        <end position="50"/>
    </location>
</feature>
<dbReference type="PANTHER" id="PTHR30055:SF234">
    <property type="entry name" value="HTH-TYPE TRANSCRIPTIONAL REGULATOR BETI"/>
    <property type="match status" value="1"/>
</dbReference>
<evidence type="ECO:0000256" key="2">
    <source>
        <dbReference type="ARBA" id="ARBA00023125"/>
    </source>
</evidence>
<keyword evidence="3" id="KW-0804">Transcription</keyword>
<dbReference type="Pfam" id="PF00440">
    <property type="entry name" value="TetR_N"/>
    <property type="match status" value="1"/>
</dbReference>
<evidence type="ECO:0000256" key="3">
    <source>
        <dbReference type="ARBA" id="ARBA00023163"/>
    </source>
</evidence>
<dbReference type="SUPFAM" id="SSF48498">
    <property type="entry name" value="Tetracyclin repressor-like, C-terminal domain"/>
    <property type="match status" value="1"/>
</dbReference>
<dbReference type="RefSeq" id="WP_280929302.1">
    <property type="nucleotide sequence ID" value="NZ_JBHXLY010000042.1"/>
</dbReference>
<dbReference type="NCBIfam" id="NF041196">
    <property type="entry name" value="ScbR_bind_reg"/>
    <property type="match status" value="1"/>
</dbReference>
<reference evidence="6 7" key="1">
    <citation type="submission" date="2024-09" db="EMBL/GenBank/DDBJ databases">
        <title>The Natural Products Discovery Center: Release of the First 8490 Sequenced Strains for Exploring Actinobacteria Biosynthetic Diversity.</title>
        <authorList>
            <person name="Kalkreuter E."/>
            <person name="Kautsar S.A."/>
            <person name="Yang D."/>
            <person name="Bader C.D."/>
            <person name="Teijaro C.N."/>
            <person name="Fluegel L."/>
            <person name="Davis C.M."/>
            <person name="Simpson J.R."/>
            <person name="Lauterbach L."/>
            <person name="Steele A.D."/>
            <person name="Gui C."/>
            <person name="Meng S."/>
            <person name="Li G."/>
            <person name="Viehrig K."/>
            <person name="Ye F."/>
            <person name="Su P."/>
            <person name="Kiefer A.F."/>
            <person name="Nichols A."/>
            <person name="Cepeda A.J."/>
            <person name="Yan W."/>
            <person name="Fan B."/>
            <person name="Jiang Y."/>
            <person name="Adhikari A."/>
            <person name="Zheng C.-J."/>
            <person name="Schuster L."/>
            <person name="Cowan T.M."/>
            <person name="Smanski M.J."/>
            <person name="Chevrette M.G."/>
            <person name="De Carvalho L.P.S."/>
            <person name="Shen B."/>
        </authorList>
    </citation>
    <scope>NUCLEOTIDE SEQUENCE [LARGE SCALE GENOMIC DNA]</scope>
    <source>
        <strain evidence="6 7">NPDC058546</strain>
    </source>
</reference>
<feature type="domain" description="HTH tetR-type" evidence="5">
    <location>
        <begin position="8"/>
        <end position="68"/>
    </location>
</feature>
<keyword evidence="7" id="KW-1185">Reference proteome</keyword>
<dbReference type="InterPro" id="IPR050109">
    <property type="entry name" value="HTH-type_TetR-like_transc_reg"/>
</dbReference>
<organism evidence="6 7">
    <name type="scientific">Streptomyces sindenensis</name>
    <dbReference type="NCBI Taxonomy" id="67363"/>
    <lineage>
        <taxon>Bacteria</taxon>
        <taxon>Bacillati</taxon>
        <taxon>Actinomycetota</taxon>
        <taxon>Actinomycetes</taxon>
        <taxon>Kitasatosporales</taxon>
        <taxon>Streptomycetaceae</taxon>
        <taxon>Streptomyces</taxon>
    </lineage>
</organism>
<sequence length="217" mass="23957">MAKQVRSERTLERLVVSAAEQFADQGFVRATLADVSKSAGVTKGALFFHFSTKDDLADVVQARGRDVLETLVEELHDSDASRLQVLVDLTHSLNTLLRENAFIRASVRITRERTHQEPTPLDFYPMWLGRLWKLLGDARTNGELAKSVADVSARTVVTAAVSGVETLAWMGVSRQDAEEWLSDLWGLVLPLLTEEGPERLIRTAAPPVAVVHVGEES</sequence>
<dbReference type="InterPro" id="IPR023772">
    <property type="entry name" value="DNA-bd_HTH_TetR-type_CS"/>
</dbReference>
<dbReference type="SUPFAM" id="SSF46689">
    <property type="entry name" value="Homeodomain-like"/>
    <property type="match status" value="1"/>
</dbReference>
<dbReference type="PROSITE" id="PS50977">
    <property type="entry name" value="HTH_TETR_2"/>
    <property type="match status" value="1"/>
</dbReference>
<evidence type="ECO:0000256" key="4">
    <source>
        <dbReference type="PROSITE-ProRule" id="PRU00335"/>
    </source>
</evidence>
<dbReference type="InterPro" id="IPR047923">
    <property type="entry name" value="ArpA-like"/>
</dbReference>
<evidence type="ECO:0000313" key="7">
    <source>
        <dbReference type="Proteomes" id="UP001598251"/>
    </source>
</evidence>
<proteinExistence type="predicted"/>
<dbReference type="EMBL" id="JBHXOF010000043">
    <property type="protein sequence ID" value="MFD4217846.1"/>
    <property type="molecule type" value="Genomic_DNA"/>
</dbReference>
<protein>
    <submittedName>
        <fullName evidence="6">ScbR family autoregulator-binding transcription factor</fullName>
    </submittedName>
</protein>